<dbReference type="Pfam" id="PF15308">
    <property type="entry name" value="CEP170_C"/>
    <property type="match status" value="2"/>
</dbReference>
<proteinExistence type="inferred from homology"/>
<dbReference type="SUPFAM" id="SSF49879">
    <property type="entry name" value="SMAD/FHA domain"/>
    <property type="match status" value="1"/>
</dbReference>
<dbReference type="SMART" id="SM00240">
    <property type="entry name" value="FHA"/>
    <property type="match status" value="1"/>
</dbReference>
<name>A0A674NHE2_TAKRU</name>
<dbReference type="PANTHER" id="PTHR15715">
    <property type="entry name" value="CENTROSOMAL PROTEIN OF 170 KDA"/>
    <property type="match status" value="1"/>
</dbReference>
<comment type="similarity">
    <text evidence="1">Belongs to the CEP170 family.</text>
</comment>
<feature type="region of interest" description="Disordered" evidence="2">
    <location>
        <begin position="90"/>
        <end position="242"/>
    </location>
</feature>
<feature type="compositionally biased region" description="Polar residues" evidence="2">
    <location>
        <begin position="931"/>
        <end position="943"/>
    </location>
</feature>
<accession>A0A674NHE2</accession>
<dbReference type="InterPro" id="IPR000253">
    <property type="entry name" value="FHA_dom"/>
</dbReference>
<feature type="compositionally biased region" description="Polar residues" evidence="2">
    <location>
        <begin position="721"/>
        <end position="732"/>
    </location>
</feature>
<feature type="compositionally biased region" description="Polar residues" evidence="2">
    <location>
        <begin position="894"/>
        <end position="904"/>
    </location>
</feature>
<feature type="compositionally biased region" description="Basic and acidic residues" evidence="2">
    <location>
        <begin position="533"/>
        <end position="554"/>
    </location>
</feature>
<feature type="region of interest" description="Disordered" evidence="2">
    <location>
        <begin position="304"/>
        <end position="576"/>
    </location>
</feature>
<dbReference type="GO" id="GO:0005814">
    <property type="term" value="C:centriole"/>
    <property type="evidence" value="ECO:0007669"/>
    <property type="project" value="TreeGrafter"/>
</dbReference>
<dbReference type="AlphaFoldDB" id="A0A674NHE2"/>
<feature type="domain" description="FHA" evidence="3">
    <location>
        <begin position="23"/>
        <end position="73"/>
    </location>
</feature>
<dbReference type="Ensembl" id="ENSTRUT00000087168.1">
    <property type="protein sequence ID" value="ENSTRUP00000072642.1"/>
    <property type="gene ID" value="ENSTRUG00000028126.1"/>
</dbReference>
<reference evidence="4 5" key="1">
    <citation type="journal article" date="2011" name="Genome Biol. Evol.">
        <title>Integration of the genetic map and genome assembly of fugu facilitates insights into distinct features of genome evolution in teleosts and mammals.</title>
        <authorList>
            <person name="Kai W."/>
            <person name="Kikuchi K."/>
            <person name="Tohari S."/>
            <person name="Chew A.K."/>
            <person name="Tay A."/>
            <person name="Fujiwara A."/>
            <person name="Hosoya S."/>
            <person name="Suetake H."/>
            <person name="Naruse K."/>
            <person name="Brenner S."/>
            <person name="Suzuki Y."/>
            <person name="Venkatesh B."/>
        </authorList>
    </citation>
    <scope>NUCLEOTIDE SEQUENCE [LARGE SCALE GENOMIC DNA]</scope>
</reference>
<evidence type="ECO:0000259" key="3">
    <source>
        <dbReference type="PROSITE" id="PS50006"/>
    </source>
</evidence>
<protein>
    <submittedName>
        <fullName evidence="4">Centrosomal protein 170Ab</fullName>
    </submittedName>
</protein>
<feature type="region of interest" description="Disordered" evidence="2">
    <location>
        <begin position="916"/>
        <end position="959"/>
    </location>
</feature>
<feature type="compositionally biased region" description="Low complexity" evidence="2">
    <location>
        <begin position="117"/>
        <end position="127"/>
    </location>
</feature>
<feature type="compositionally biased region" description="Basic and acidic residues" evidence="2">
    <location>
        <begin position="157"/>
        <end position="182"/>
    </location>
</feature>
<feature type="compositionally biased region" description="Low complexity" evidence="2">
    <location>
        <begin position="844"/>
        <end position="859"/>
    </location>
</feature>
<feature type="compositionally biased region" description="Low complexity" evidence="2">
    <location>
        <begin position="414"/>
        <end position="430"/>
    </location>
</feature>
<feature type="compositionally biased region" description="Low complexity" evidence="2">
    <location>
        <begin position="945"/>
        <end position="959"/>
    </location>
</feature>
<dbReference type="GeneTree" id="ENSGT00940000155103"/>
<organism evidence="4 5">
    <name type="scientific">Takifugu rubripes</name>
    <name type="common">Japanese pufferfish</name>
    <name type="synonym">Fugu rubripes</name>
    <dbReference type="NCBI Taxonomy" id="31033"/>
    <lineage>
        <taxon>Eukaryota</taxon>
        <taxon>Metazoa</taxon>
        <taxon>Chordata</taxon>
        <taxon>Craniata</taxon>
        <taxon>Vertebrata</taxon>
        <taxon>Euteleostomi</taxon>
        <taxon>Actinopterygii</taxon>
        <taxon>Neopterygii</taxon>
        <taxon>Teleostei</taxon>
        <taxon>Neoteleostei</taxon>
        <taxon>Acanthomorphata</taxon>
        <taxon>Eupercaria</taxon>
        <taxon>Tetraodontiformes</taxon>
        <taxon>Tetradontoidea</taxon>
        <taxon>Tetraodontidae</taxon>
        <taxon>Takifugu</taxon>
    </lineage>
</organism>
<dbReference type="OMA" id="REECYGH"/>
<feature type="compositionally biased region" description="Basic and acidic residues" evidence="2">
    <location>
        <begin position="401"/>
        <end position="412"/>
    </location>
</feature>
<gene>
    <name evidence="4" type="primary">cep170ab</name>
</gene>
<feature type="region of interest" description="Disordered" evidence="2">
    <location>
        <begin position="1159"/>
        <end position="1211"/>
    </location>
</feature>
<dbReference type="Pfam" id="PF00498">
    <property type="entry name" value="FHA"/>
    <property type="match status" value="1"/>
</dbReference>
<dbReference type="PANTHER" id="PTHR15715:SF49">
    <property type="entry name" value="CENTROSOMAL PROTEIN OF 170 KDA ISOFORM X1"/>
    <property type="match status" value="1"/>
</dbReference>
<feature type="compositionally biased region" description="Low complexity" evidence="2">
    <location>
        <begin position="733"/>
        <end position="751"/>
    </location>
</feature>
<feature type="compositionally biased region" description="Polar residues" evidence="2">
    <location>
        <begin position="562"/>
        <end position="573"/>
    </location>
</feature>
<dbReference type="InterPro" id="IPR008984">
    <property type="entry name" value="SMAD_FHA_dom_sf"/>
</dbReference>
<sequence>MSLTSWFLVSGGGTRHRLPREMIFVGRDDCELMLQSRSVDKQHAVINYEPDTDEHKVKDLGSLNGTFVNDVRIQEQSYLHIPEEALKHEKLSSQLQLSKKKPPAAESSKPEVKPPEAAAACEGATAKPPEDKTTAVLHRGTPLYGQPAWWGDEDADQSGRPEENRSDRKREKVETDNKKGAEVPKPANQEPSYFEIPTKDTVSAAKVSGEALSRAQETGASSAAEPSHGHASFTIEFDSGATGKVTVKDRVTKVGPEAKPRPKRAVGEELSPLQTAMVAAEVKVADWLAQNELPLTLKDIVAEDEGESVKSDVPVHLRSLKGAEGRANVPEGLFAEEESPARRRKSPNPKVPSGLVERRHGSALHQQAGRDERYHPRRDDYSDRGTYTVALDNGEGDEEEPQKRIDKVERETLNSSEINESSHSASFASSGHTERKRRILPQLPGEELVLGRRTSGSGLRVDLGEKQDTELQEKENLQEKAERGKNRTAHGTGGAGSHGSSPSRSSPAKSQDSGRSGKSGAAAKLPLRPLTSGEKRKEEVQRRKKEEEKSRENSGKPLLRQESFTVEKPSSNVPIELIPRIDGLTRSTVQGREHAVDTATLKKDSEAVAAFLETTVSDQGDPPSQSIEGSVSPESDVDTTSTVSQADGARKVIQKRRTLAGQQKEKTVLCSANKGPAGARDSQDRRAKSRTPGPSQSSQPWTSLDLTDDDINSNSLLSDSQMTSTRVCKSSQSRAQTGSTAGAAAKTSRAKIPPAAASSVGTKTSNVPKPRPTRTSLLRRARLGDSSDTEPADLDRMSVASEASTTSSTSRTGMAKRGISRIEALAQPRRPRVGSPSAQSDSEATVTRTRGFGARGAAGEYAFKQGLRTSNVPAASGPRARANSASKLPDKSKGTSAHVTQASVSRWRRVPVEYASTSEDEYGSNRHKSKQGQTRPFSSTRVAQLSGSAPASPSPAGLAPVKQQSREHEEYMRDWTAHSEEIARISQDLAKDLAMLAREIHDVAGEIDSVSPAATDPGIMVTLEKYILSLLCMHLHVEVPKTFYSIISFCSHDVSLYQAVMDSLLLVSVFQLATRIRQYVEKTACKIRILFKDKERKWEEIESKLQSEHDSLVLKSSNKELSSIIQDLKRVEQQLLVIDMMVDPDGTLDALSNLGLTSPLTDPNLNPGPPHGLPVLQPGPGTSPSGPLPPSRPVVLATNPGGPSDQTEGAK</sequence>
<reference evidence="4" key="3">
    <citation type="submission" date="2025-09" db="UniProtKB">
        <authorList>
            <consortium name="Ensembl"/>
        </authorList>
    </citation>
    <scope>IDENTIFICATION</scope>
</reference>
<dbReference type="Gene3D" id="2.60.200.20">
    <property type="match status" value="1"/>
</dbReference>
<feature type="compositionally biased region" description="Polar residues" evidence="2">
    <location>
        <begin position="692"/>
        <end position="701"/>
    </location>
</feature>
<evidence type="ECO:0000313" key="5">
    <source>
        <dbReference type="Proteomes" id="UP000005226"/>
    </source>
</evidence>
<feature type="region of interest" description="Disordered" evidence="2">
    <location>
        <begin position="248"/>
        <end position="267"/>
    </location>
</feature>
<dbReference type="InParanoid" id="A0A674NHE2"/>
<evidence type="ECO:0000256" key="2">
    <source>
        <dbReference type="SAM" id="MobiDB-lite"/>
    </source>
</evidence>
<dbReference type="InterPro" id="IPR051176">
    <property type="entry name" value="Cent_Immune-Sig_Mod"/>
</dbReference>
<evidence type="ECO:0000313" key="4">
    <source>
        <dbReference type="Ensembl" id="ENSTRUP00000072642.1"/>
    </source>
</evidence>
<feature type="compositionally biased region" description="Basic and acidic residues" evidence="2">
    <location>
        <begin position="368"/>
        <end position="383"/>
    </location>
</feature>
<evidence type="ECO:0000256" key="1">
    <source>
        <dbReference type="ARBA" id="ARBA00010436"/>
    </source>
</evidence>
<reference evidence="4" key="2">
    <citation type="submission" date="2025-08" db="UniProtKB">
        <authorList>
            <consortium name="Ensembl"/>
        </authorList>
    </citation>
    <scope>IDENTIFICATION</scope>
</reference>
<feature type="compositionally biased region" description="Basic and acidic residues" evidence="2">
    <location>
        <begin position="248"/>
        <end position="260"/>
    </location>
</feature>
<feature type="compositionally biased region" description="Basic and acidic residues" evidence="2">
    <location>
        <begin position="462"/>
        <end position="485"/>
    </location>
</feature>
<dbReference type="Proteomes" id="UP000005226">
    <property type="component" value="Chromosome 17"/>
</dbReference>
<dbReference type="PROSITE" id="PS50006">
    <property type="entry name" value="FHA_DOMAIN"/>
    <property type="match status" value="1"/>
</dbReference>
<feature type="compositionally biased region" description="Low complexity" evidence="2">
    <location>
        <begin position="498"/>
        <end position="507"/>
    </location>
</feature>
<feature type="compositionally biased region" description="Polar residues" evidence="2">
    <location>
        <begin position="614"/>
        <end position="645"/>
    </location>
</feature>
<feature type="region of interest" description="Disordered" evidence="2">
    <location>
        <begin position="612"/>
        <end position="904"/>
    </location>
</feature>
<keyword evidence="5" id="KW-1185">Reference proteome</keyword>
<dbReference type="InterPro" id="IPR029300">
    <property type="entry name" value="CEP170_C"/>
</dbReference>